<name>A0A4V3W7S2_9FLAO</name>
<evidence type="ECO:0000259" key="1">
    <source>
        <dbReference type="Pfam" id="PF14129"/>
    </source>
</evidence>
<dbReference type="RefSeq" id="WP_136403975.1">
    <property type="nucleotide sequence ID" value="NZ_SSNZ01000008.1"/>
</dbReference>
<dbReference type="InterPro" id="IPR025381">
    <property type="entry name" value="DUF4296"/>
</dbReference>
<protein>
    <submittedName>
        <fullName evidence="2">DUF4296 domain-containing protein</fullName>
    </submittedName>
</protein>
<reference evidence="2 3" key="1">
    <citation type="submission" date="2019-04" db="EMBL/GenBank/DDBJ databases">
        <title>Flavobacterium sp. nov. isolated from construction timber.</title>
        <authorList>
            <person name="Lin S.-Y."/>
            <person name="Chang C.-T."/>
            <person name="Young C.-C."/>
        </authorList>
    </citation>
    <scope>NUCLEOTIDE SEQUENCE [LARGE SCALE GENOMIC DNA]</scope>
    <source>
        <strain evidence="2 3">CC-CTC003</strain>
    </source>
</reference>
<dbReference type="Proteomes" id="UP000307507">
    <property type="component" value="Unassembled WGS sequence"/>
</dbReference>
<dbReference type="PROSITE" id="PS51257">
    <property type="entry name" value="PROKAR_LIPOPROTEIN"/>
    <property type="match status" value="1"/>
</dbReference>
<dbReference type="EMBL" id="SSNZ01000008">
    <property type="protein sequence ID" value="THF48512.1"/>
    <property type="molecule type" value="Genomic_DNA"/>
</dbReference>
<dbReference type="AlphaFoldDB" id="A0A4V3W7S2"/>
<comment type="caution">
    <text evidence="2">The sequence shown here is derived from an EMBL/GenBank/DDBJ whole genome shotgun (WGS) entry which is preliminary data.</text>
</comment>
<evidence type="ECO:0000313" key="2">
    <source>
        <dbReference type="EMBL" id="THF48512.1"/>
    </source>
</evidence>
<sequence length="125" mass="14278">MKKIVLLIGLLYFVVACDKQVMEKPANLIPEDKMVEILTDIAIYQAVEGYDPQKLTTNNVKLNDFIFNKYKVNAKVIETSNKYYASDVDGYKKLYEKVIDNLEERRKEVGVEIEKTTGVKPADAP</sequence>
<dbReference type="OrthoDB" id="1525222at2"/>
<evidence type="ECO:0000313" key="3">
    <source>
        <dbReference type="Proteomes" id="UP000307507"/>
    </source>
</evidence>
<keyword evidence="3" id="KW-1185">Reference proteome</keyword>
<gene>
    <name evidence="2" type="ORF">E6C50_14615</name>
</gene>
<proteinExistence type="predicted"/>
<organism evidence="2 3">
    <name type="scientific">Flavobacterium supellecticarium</name>
    <dbReference type="NCBI Taxonomy" id="2565924"/>
    <lineage>
        <taxon>Bacteria</taxon>
        <taxon>Pseudomonadati</taxon>
        <taxon>Bacteroidota</taxon>
        <taxon>Flavobacteriia</taxon>
        <taxon>Flavobacteriales</taxon>
        <taxon>Flavobacteriaceae</taxon>
        <taxon>Flavobacterium</taxon>
    </lineage>
</organism>
<dbReference type="Pfam" id="PF14129">
    <property type="entry name" value="DUF4296"/>
    <property type="match status" value="1"/>
</dbReference>
<accession>A0A4V3W7S2</accession>
<feature type="domain" description="DUF4296" evidence="1">
    <location>
        <begin position="25"/>
        <end position="108"/>
    </location>
</feature>